<dbReference type="AlphaFoldDB" id="A0A438M1L2"/>
<evidence type="ECO:0000256" key="2">
    <source>
        <dbReference type="ARBA" id="ARBA00022448"/>
    </source>
</evidence>
<dbReference type="PANTHER" id="PTHR43386:SF25">
    <property type="entry name" value="PEPTIDE ABC TRANSPORTER PERMEASE PROTEIN"/>
    <property type="match status" value="1"/>
</dbReference>
<feature type="transmembrane region" description="Helical" evidence="7">
    <location>
        <begin position="154"/>
        <end position="178"/>
    </location>
</feature>
<dbReference type="SUPFAM" id="SSF161098">
    <property type="entry name" value="MetI-like"/>
    <property type="match status" value="1"/>
</dbReference>
<comment type="caution">
    <text evidence="9">The sequence shown here is derived from an EMBL/GenBank/DDBJ whole genome shotgun (WGS) entry which is preliminary data.</text>
</comment>
<dbReference type="PROSITE" id="PS50928">
    <property type="entry name" value="ABC_TM1"/>
    <property type="match status" value="1"/>
</dbReference>
<sequence>MRVLTRRESRPDRRILRTWHATRSSPAWPARPASSGSAAADLLRRLVPVAFLGLLIVAVAAPGLLTDADPLAADPLNALAPPGGAHWFGSDHLGRDVLARVVYGARHSISIGVAATALAVTAGVLLGLAAGLSPKWLDEVLARSFDVLSTLPELLLALLVVAITGPGTGNVIVAIAVAQIPNYARVIRAATFVVRHSGYVEQALTFGRSRLAIIAGHVLPNVLGPIPVLATIGLGQAVIASSGLSFLGMGPQPPAAEWGAMLSEARNYLRVAWWEALFPGLAITLTVVCLTVVGRRLQRRFEGRTS</sequence>
<dbReference type="Gene3D" id="1.10.3720.10">
    <property type="entry name" value="MetI-like"/>
    <property type="match status" value="1"/>
</dbReference>
<evidence type="ECO:0000256" key="5">
    <source>
        <dbReference type="ARBA" id="ARBA00022989"/>
    </source>
</evidence>
<evidence type="ECO:0000313" key="9">
    <source>
        <dbReference type="EMBL" id="RVX39714.1"/>
    </source>
</evidence>
<dbReference type="EMBL" id="SAUN01000001">
    <property type="protein sequence ID" value="RVX39714.1"/>
    <property type="molecule type" value="Genomic_DNA"/>
</dbReference>
<dbReference type="GO" id="GO:0005886">
    <property type="term" value="C:plasma membrane"/>
    <property type="evidence" value="ECO:0007669"/>
    <property type="project" value="UniProtKB-SubCell"/>
</dbReference>
<feature type="transmembrane region" description="Helical" evidence="7">
    <location>
        <begin position="109"/>
        <end position="133"/>
    </location>
</feature>
<protein>
    <submittedName>
        <fullName evidence="9">Peptide/nickel transport system permease protein</fullName>
    </submittedName>
</protein>
<comment type="similarity">
    <text evidence="7">Belongs to the binding-protein-dependent transport system permease family.</text>
</comment>
<evidence type="ECO:0000259" key="8">
    <source>
        <dbReference type="PROSITE" id="PS50928"/>
    </source>
</evidence>
<dbReference type="GO" id="GO:0055085">
    <property type="term" value="P:transmembrane transport"/>
    <property type="evidence" value="ECO:0007669"/>
    <property type="project" value="InterPro"/>
</dbReference>
<proteinExistence type="inferred from homology"/>
<accession>A0A438M1L2</accession>
<keyword evidence="2 7" id="KW-0813">Transport</keyword>
<evidence type="ECO:0000256" key="3">
    <source>
        <dbReference type="ARBA" id="ARBA00022475"/>
    </source>
</evidence>
<keyword evidence="5 7" id="KW-1133">Transmembrane helix</keyword>
<dbReference type="Proteomes" id="UP000284824">
    <property type="component" value="Unassembled WGS sequence"/>
</dbReference>
<evidence type="ECO:0000256" key="6">
    <source>
        <dbReference type="ARBA" id="ARBA00023136"/>
    </source>
</evidence>
<dbReference type="CDD" id="cd06261">
    <property type="entry name" value="TM_PBP2"/>
    <property type="match status" value="1"/>
</dbReference>
<name>A0A438M1L2_9ACTN</name>
<gene>
    <name evidence="9" type="ORF">EDD27_2078</name>
</gene>
<feature type="transmembrane region" description="Helical" evidence="7">
    <location>
        <begin position="271"/>
        <end position="294"/>
    </location>
</feature>
<keyword evidence="6 7" id="KW-0472">Membrane</keyword>
<comment type="subcellular location">
    <subcellularLocation>
        <location evidence="1 7">Cell membrane</location>
        <topology evidence="1 7">Multi-pass membrane protein</topology>
    </subcellularLocation>
</comment>
<evidence type="ECO:0000256" key="7">
    <source>
        <dbReference type="RuleBase" id="RU363032"/>
    </source>
</evidence>
<feature type="domain" description="ABC transmembrane type-1" evidence="8">
    <location>
        <begin position="105"/>
        <end position="294"/>
    </location>
</feature>
<reference evidence="9 10" key="1">
    <citation type="submission" date="2019-01" db="EMBL/GenBank/DDBJ databases">
        <title>Sequencing the genomes of 1000 actinobacteria strains.</title>
        <authorList>
            <person name="Klenk H.-P."/>
        </authorList>
    </citation>
    <scope>NUCLEOTIDE SEQUENCE [LARGE SCALE GENOMIC DNA]</scope>
    <source>
        <strain evidence="9 10">DSM 43925</strain>
    </source>
</reference>
<dbReference type="PANTHER" id="PTHR43386">
    <property type="entry name" value="OLIGOPEPTIDE TRANSPORT SYSTEM PERMEASE PROTEIN APPC"/>
    <property type="match status" value="1"/>
</dbReference>
<dbReference type="InterPro" id="IPR000515">
    <property type="entry name" value="MetI-like"/>
</dbReference>
<dbReference type="RefSeq" id="WP_127932187.1">
    <property type="nucleotide sequence ID" value="NZ_SAUN01000001.1"/>
</dbReference>
<dbReference type="InterPro" id="IPR050366">
    <property type="entry name" value="BP-dependent_transpt_permease"/>
</dbReference>
<dbReference type="Pfam" id="PF00528">
    <property type="entry name" value="BPD_transp_1"/>
    <property type="match status" value="1"/>
</dbReference>
<evidence type="ECO:0000313" key="10">
    <source>
        <dbReference type="Proteomes" id="UP000284824"/>
    </source>
</evidence>
<evidence type="ECO:0000256" key="4">
    <source>
        <dbReference type="ARBA" id="ARBA00022692"/>
    </source>
</evidence>
<dbReference type="InterPro" id="IPR035906">
    <property type="entry name" value="MetI-like_sf"/>
</dbReference>
<evidence type="ECO:0000256" key="1">
    <source>
        <dbReference type="ARBA" id="ARBA00004651"/>
    </source>
</evidence>
<organism evidence="9 10">
    <name type="scientific">Nonomuraea polychroma</name>
    <dbReference type="NCBI Taxonomy" id="46176"/>
    <lineage>
        <taxon>Bacteria</taxon>
        <taxon>Bacillati</taxon>
        <taxon>Actinomycetota</taxon>
        <taxon>Actinomycetes</taxon>
        <taxon>Streptosporangiales</taxon>
        <taxon>Streptosporangiaceae</taxon>
        <taxon>Nonomuraea</taxon>
    </lineage>
</organism>
<dbReference type="OrthoDB" id="6637947at2"/>
<keyword evidence="3" id="KW-1003">Cell membrane</keyword>
<keyword evidence="10" id="KW-1185">Reference proteome</keyword>
<keyword evidence="4 7" id="KW-0812">Transmembrane</keyword>